<dbReference type="Proteomes" id="UP000179069">
    <property type="component" value="Unassembled WGS sequence"/>
</dbReference>
<reference evidence="2 3" key="1">
    <citation type="journal article" date="2016" name="Nat. Commun.">
        <title>Thousands of microbial genomes shed light on interconnected biogeochemical processes in an aquifer system.</title>
        <authorList>
            <person name="Anantharaman K."/>
            <person name="Brown C.T."/>
            <person name="Hug L.A."/>
            <person name="Sharon I."/>
            <person name="Castelle C.J."/>
            <person name="Probst A.J."/>
            <person name="Thomas B.C."/>
            <person name="Singh A."/>
            <person name="Wilkins M.J."/>
            <person name="Karaoz U."/>
            <person name="Brodie E.L."/>
            <person name="Williams K.H."/>
            <person name="Hubbard S.S."/>
            <person name="Banfield J.F."/>
        </authorList>
    </citation>
    <scope>NUCLEOTIDE SEQUENCE [LARGE SCALE GENOMIC DNA]</scope>
</reference>
<dbReference type="PROSITE" id="PS51384">
    <property type="entry name" value="FAD_FR"/>
    <property type="match status" value="1"/>
</dbReference>
<gene>
    <name evidence="2" type="ORF">A2785_00655</name>
</gene>
<dbReference type="PANTHER" id="PTHR47354:SF5">
    <property type="entry name" value="PROTEIN RFBI"/>
    <property type="match status" value="1"/>
</dbReference>
<evidence type="ECO:0000313" key="2">
    <source>
        <dbReference type="EMBL" id="OGY17109.1"/>
    </source>
</evidence>
<feature type="domain" description="FAD-binding FR-type" evidence="1">
    <location>
        <begin position="3"/>
        <end position="103"/>
    </location>
</feature>
<dbReference type="SUPFAM" id="SSF63380">
    <property type="entry name" value="Riboflavin synthase domain-like"/>
    <property type="match status" value="1"/>
</dbReference>
<organism evidence="2 3">
    <name type="scientific">Candidatus Chisholmbacteria bacterium RIFCSPHIGHO2_01_FULL_49_18</name>
    <dbReference type="NCBI Taxonomy" id="1797590"/>
    <lineage>
        <taxon>Bacteria</taxon>
        <taxon>Candidatus Chisholmiibacteriota</taxon>
    </lineage>
</organism>
<dbReference type="InterPro" id="IPR050415">
    <property type="entry name" value="MRET"/>
</dbReference>
<dbReference type="InterPro" id="IPR001433">
    <property type="entry name" value="OxRdtase_FAD/NAD-bd"/>
</dbReference>
<dbReference type="PRINTS" id="PR00410">
    <property type="entry name" value="PHEHYDRXLASE"/>
</dbReference>
<comment type="caution">
    <text evidence="2">The sequence shown here is derived from an EMBL/GenBank/DDBJ whole genome shotgun (WGS) entry which is preliminary data.</text>
</comment>
<dbReference type="InterPro" id="IPR017938">
    <property type="entry name" value="Riboflavin_synthase-like_b-brl"/>
</dbReference>
<proteinExistence type="predicted"/>
<dbReference type="Pfam" id="PF00970">
    <property type="entry name" value="FAD_binding_6"/>
    <property type="match status" value="1"/>
</dbReference>
<dbReference type="EMBL" id="MHCI01000006">
    <property type="protein sequence ID" value="OGY17109.1"/>
    <property type="molecule type" value="Genomic_DNA"/>
</dbReference>
<dbReference type="Gene3D" id="3.40.50.80">
    <property type="entry name" value="Nucleotide-binding domain of ferredoxin-NADP reductase (FNR) module"/>
    <property type="match status" value="1"/>
</dbReference>
<evidence type="ECO:0000313" key="3">
    <source>
        <dbReference type="Proteomes" id="UP000179069"/>
    </source>
</evidence>
<dbReference type="InterPro" id="IPR008333">
    <property type="entry name" value="Cbr1-like_FAD-bd_dom"/>
</dbReference>
<dbReference type="Gene3D" id="2.40.30.10">
    <property type="entry name" value="Translation factors"/>
    <property type="match status" value="1"/>
</dbReference>
<evidence type="ECO:0000259" key="1">
    <source>
        <dbReference type="PROSITE" id="PS51384"/>
    </source>
</evidence>
<protein>
    <recommendedName>
        <fullName evidence="1">FAD-binding FR-type domain-containing protein</fullName>
    </recommendedName>
</protein>
<dbReference type="InterPro" id="IPR001709">
    <property type="entry name" value="Flavoprot_Pyr_Nucl_cyt_Rdtase"/>
</dbReference>
<dbReference type="PRINTS" id="PR00371">
    <property type="entry name" value="FPNCR"/>
</dbReference>
<dbReference type="GO" id="GO:0016491">
    <property type="term" value="F:oxidoreductase activity"/>
    <property type="evidence" value="ECO:0007669"/>
    <property type="project" value="InterPro"/>
</dbReference>
<accession>A0A1G1VNY9</accession>
<dbReference type="InterPro" id="IPR017927">
    <property type="entry name" value="FAD-bd_FR_type"/>
</dbReference>
<dbReference type="AlphaFoldDB" id="A0A1G1VNY9"/>
<dbReference type="SUPFAM" id="SSF52343">
    <property type="entry name" value="Ferredoxin reductase-like, C-terminal NADP-linked domain"/>
    <property type="match status" value="1"/>
</dbReference>
<dbReference type="Pfam" id="PF00175">
    <property type="entry name" value="NAD_binding_1"/>
    <property type="match status" value="1"/>
</dbReference>
<dbReference type="InterPro" id="IPR039261">
    <property type="entry name" value="FNR_nucleotide-bd"/>
</dbReference>
<name>A0A1G1VNY9_9BACT</name>
<sequence length="241" mass="27548">MAITTFRAKVREHELLAGRFQYVDFELMSPARIQFQGGQYLIMKVPGMEERRNYSIASEPAQDHSVEILVDISPGGDGSLYLASLSPGDEAEFMAPAGVFVVADPESELGRAEEKLLFVATGSGISSIRSQILDLLQTKKDKREMYLHWGMRYVEDLFWEEEFRELAEFFPNFHFDLVLSRPPRQWSLCSGYVTHCVAEHHKDFSKIGVYLCGNGQMLVDMTTLLTERGIQKEHIHTEKFF</sequence>
<dbReference type="PANTHER" id="PTHR47354">
    <property type="entry name" value="NADH OXIDOREDUCTASE HCR"/>
    <property type="match status" value="1"/>
</dbReference>